<accession>X1P1I9</accession>
<dbReference type="AlphaFoldDB" id="X1P1I9"/>
<comment type="caution">
    <text evidence="1">The sequence shown here is derived from an EMBL/GenBank/DDBJ whole genome shotgun (WGS) entry which is preliminary data.</text>
</comment>
<dbReference type="EMBL" id="BARV01023399">
    <property type="protein sequence ID" value="GAI36306.1"/>
    <property type="molecule type" value="Genomic_DNA"/>
</dbReference>
<organism evidence="1">
    <name type="scientific">marine sediment metagenome</name>
    <dbReference type="NCBI Taxonomy" id="412755"/>
    <lineage>
        <taxon>unclassified sequences</taxon>
        <taxon>metagenomes</taxon>
        <taxon>ecological metagenomes</taxon>
    </lineage>
</organism>
<gene>
    <name evidence="1" type="ORF">S06H3_38395</name>
</gene>
<name>X1P1I9_9ZZZZ</name>
<feature type="non-terminal residue" evidence="1">
    <location>
        <position position="1"/>
    </location>
</feature>
<evidence type="ECO:0000313" key="1">
    <source>
        <dbReference type="EMBL" id="GAI36306.1"/>
    </source>
</evidence>
<protein>
    <submittedName>
        <fullName evidence="1">Uncharacterized protein</fullName>
    </submittedName>
</protein>
<reference evidence="1" key="1">
    <citation type="journal article" date="2014" name="Front. Microbiol.">
        <title>High frequency of phylogenetically diverse reductive dehalogenase-homologous genes in deep subseafloor sedimentary metagenomes.</title>
        <authorList>
            <person name="Kawai M."/>
            <person name="Futagami T."/>
            <person name="Toyoda A."/>
            <person name="Takaki Y."/>
            <person name="Nishi S."/>
            <person name="Hori S."/>
            <person name="Arai W."/>
            <person name="Tsubouchi T."/>
            <person name="Morono Y."/>
            <person name="Uchiyama I."/>
            <person name="Ito T."/>
            <person name="Fujiyama A."/>
            <person name="Inagaki F."/>
            <person name="Takami H."/>
        </authorList>
    </citation>
    <scope>NUCLEOTIDE SEQUENCE</scope>
    <source>
        <strain evidence="1">Expedition CK06-06</strain>
    </source>
</reference>
<sequence length="31" mass="3479">PALVFFALMIAYFVVGKRVGGTLWKRILGVR</sequence>
<proteinExistence type="predicted"/>